<evidence type="ECO:0000259" key="2">
    <source>
        <dbReference type="Pfam" id="PF01558"/>
    </source>
</evidence>
<dbReference type="SUPFAM" id="SSF53323">
    <property type="entry name" value="Pyruvate-ferredoxin oxidoreductase, PFOR, domain III"/>
    <property type="match status" value="1"/>
</dbReference>
<dbReference type="OrthoDB" id="1490270at2"/>
<dbReference type="InterPro" id="IPR052198">
    <property type="entry name" value="IorB_Oxidoreductase"/>
</dbReference>
<dbReference type="NCBIfam" id="NF006179">
    <property type="entry name" value="PRK08312.1"/>
    <property type="match status" value="1"/>
</dbReference>
<proteinExistence type="predicted"/>
<evidence type="ECO:0000256" key="1">
    <source>
        <dbReference type="ARBA" id="ARBA00023002"/>
    </source>
</evidence>
<evidence type="ECO:0000259" key="3">
    <source>
        <dbReference type="Pfam" id="PF20169"/>
    </source>
</evidence>
<keyword evidence="1" id="KW-0560">Oxidoreductase</keyword>
<dbReference type="Gene3D" id="3.40.920.10">
    <property type="entry name" value="Pyruvate-ferredoxin oxidoreductase, PFOR, domain III"/>
    <property type="match status" value="1"/>
</dbReference>
<dbReference type="PANTHER" id="PTHR43854">
    <property type="entry name" value="INDOLEPYRUVATE OXIDOREDUCTASE SUBUNIT IORB"/>
    <property type="match status" value="1"/>
</dbReference>
<sequence length="514" mass="54818">MSIELPIASGGGATHLDGVIKVAILAVGGQGGGVLTNWIESLARAEGYSAQATSVAGVAQRTGATIYYIEMAPASVPTPVFSLAPAQGDIDVMIAAEMMEAGRAIMRGFVTPDRTTLIASTHRALAVSEKMVPGDGMADAAEVRAAAETAARQLVMADMEQAAVGVGSVISASLFGALAGSGALPFKRAAFEEAIRAGGKGVEASLRAFAAGYDLAQGGKEAPAAAASTPAEAAKPAGSAGKLRAYGALLDRINALPAAVQELALPGLRKVVDFQDIAYGAEYLDRLEGILGRDSADRGYVLSREAAKYIANAMAYDDVIRVADLKTRASRFDRIEDQVGSADKLMTLTDYLHPRAEEIAGLLPAGLGARIEASPVWMKRLDRLFNKGRRIRTDRFRGFALLYVMGGLRGWRRKSRRHALEQAHLDDWLNRAIGYLPSSYDMAVEVLRCRRLIKGYSDTHTRGLSKFDRVLDGARLVETRDDGPEWVARLREAALQDEKGEALDGALKTIRSFI</sequence>
<organism evidence="4 5">
    <name type="scientific">Phaeobacter gallaeciensis</name>
    <dbReference type="NCBI Taxonomy" id="60890"/>
    <lineage>
        <taxon>Bacteria</taxon>
        <taxon>Pseudomonadati</taxon>
        <taxon>Pseudomonadota</taxon>
        <taxon>Alphaproteobacteria</taxon>
        <taxon>Rhodobacterales</taxon>
        <taxon>Roseobacteraceae</taxon>
        <taxon>Phaeobacter</taxon>
    </lineage>
</organism>
<keyword evidence="4" id="KW-0670">Pyruvate</keyword>
<dbReference type="PANTHER" id="PTHR43854:SF1">
    <property type="entry name" value="INDOLEPYRUVATE OXIDOREDUCTASE SUBUNIT IORB"/>
    <property type="match status" value="1"/>
</dbReference>
<keyword evidence="5" id="KW-1185">Reference proteome</keyword>
<dbReference type="Proteomes" id="UP000092565">
    <property type="component" value="Chromosome"/>
</dbReference>
<protein>
    <submittedName>
        <fullName evidence="4">Indolepyruvate oxidoreductase subunit B</fullName>
    </submittedName>
</protein>
<evidence type="ECO:0000313" key="4">
    <source>
        <dbReference type="EMBL" id="ANP36938.1"/>
    </source>
</evidence>
<dbReference type="InterPro" id="IPR019752">
    <property type="entry name" value="Pyrv/ketoisovalerate_OxRed_cat"/>
</dbReference>
<name>A0A1B0ZS84_9RHOB</name>
<dbReference type="Pfam" id="PF01558">
    <property type="entry name" value="POR"/>
    <property type="match status" value="1"/>
</dbReference>
<dbReference type="RefSeq" id="WP_065271835.1">
    <property type="nucleotide sequence ID" value="NZ_CP015124.1"/>
</dbReference>
<feature type="domain" description="Pyruvate/ketoisovalerate oxidoreductase catalytic" evidence="2">
    <location>
        <begin position="28"/>
        <end position="214"/>
    </location>
</feature>
<reference evidence="4 5" key="1">
    <citation type="submission" date="2016-04" db="EMBL/GenBank/DDBJ databases">
        <authorList>
            <person name="Evans L.H."/>
            <person name="Alamgir A."/>
            <person name="Owens N."/>
            <person name="Weber N.D."/>
            <person name="Virtaneva K."/>
            <person name="Barbian K."/>
            <person name="Babar A."/>
            <person name="Rosenke K."/>
        </authorList>
    </citation>
    <scope>NUCLEOTIDE SEQUENCE [LARGE SCALE GENOMIC DNA]</scope>
    <source>
        <strain evidence="4 5">JL2886</strain>
    </source>
</reference>
<dbReference type="InterPro" id="IPR002869">
    <property type="entry name" value="Pyrv_flavodox_OxRed_cen"/>
</dbReference>
<dbReference type="InterPro" id="IPR046667">
    <property type="entry name" value="DUF6537"/>
</dbReference>
<dbReference type="Pfam" id="PF20169">
    <property type="entry name" value="DUF6537"/>
    <property type="match status" value="1"/>
</dbReference>
<gene>
    <name evidence="4" type="primary">iorB</name>
    <name evidence="4" type="ORF">JL2886_02044</name>
</gene>
<dbReference type="PATRIC" id="fig|60890.4.peg.1981"/>
<dbReference type="AlphaFoldDB" id="A0A1B0ZS84"/>
<dbReference type="GO" id="GO:0016903">
    <property type="term" value="F:oxidoreductase activity, acting on the aldehyde or oxo group of donors"/>
    <property type="evidence" value="ECO:0007669"/>
    <property type="project" value="InterPro"/>
</dbReference>
<evidence type="ECO:0000313" key="5">
    <source>
        <dbReference type="Proteomes" id="UP000092565"/>
    </source>
</evidence>
<feature type="domain" description="DUF6537" evidence="3">
    <location>
        <begin position="261"/>
        <end position="471"/>
    </location>
</feature>
<dbReference type="EMBL" id="CP015124">
    <property type="protein sequence ID" value="ANP36938.1"/>
    <property type="molecule type" value="Genomic_DNA"/>
</dbReference>
<accession>A0A1B0ZS84</accession>